<evidence type="ECO:0000313" key="3">
    <source>
        <dbReference type="Proteomes" id="UP000637074"/>
    </source>
</evidence>
<dbReference type="PANTHER" id="PTHR30231">
    <property type="entry name" value="DNA POLYMERASE III SUBUNIT EPSILON"/>
    <property type="match status" value="1"/>
</dbReference>
<dbReference type="CDD" id="cd06127">
    <property type="entry name" value="DEDDh"/>
    <property type="match status" value="1"/>
</dbReference>
<proteinExistence type="predicted"/>
<reference evidence="2 3" key="1">
    <citation type="journal article" date="2022" name="Int. J. Syst. Evol. Microbiol.">
        <title>Neobacillus kokaensis sp. nov., isolated from soil.</title>
        <authorList>
            <person name="Yuki K."/>
            <person name="Matsubara H."/>
            <person name="Yamaguchi S."/>
        </authorList>
    </citation>
    <scope>NUCLEOTIDE SEQUENCE [LARGE SCALE GENOMIC DNA]</scope>
    <source>
        <strain evidence="2 3">LOB 377</strain>
    </source>
</reference>
<dbReference type="Proteomes" id="UP000637074">
    <property type="component" value="Unassembled WGS sequence"/>
</dbReference>
<dbReference type="InterPro" id="IPR036397">
    <property type="entry name" value="RNaseH_sf"/>
</dbReference>
<dbReference type="EMBL" id="BNDS01000035">
    <property type="protein sequence ID" value="GHI01189.1"/>
    <property type="molecule type" value="Genomic_DNA"/>
</dbReference>
<organism evidence="2 3">
    <name type="scientific">Neobacillus kokaensis</name>
    <dbReference type="NCBI Taxonomy" id="2759023"/>
    <lineage>
        <taxon>Bacteria</taxon>
        <taxon>Bacillati</taxon>
        <taxon>Bacillota</taxon>
        <taxon>Bacilli</taxon>
        <taxon>Bacillales</taxon>
        <taxon>Bacillaceae</taxon>
        <taxon>Neobacillus</taxon>
    </lineage>
</organism>
<protein>
    <recommendedName>
        <fullName evidence="1">Exonuclease domain-containing protein</fullName>
    </recommendedName>
</protein>
<dbReference type="Gene3D" id="3.30.420.10">
    <property type="entry name" value="Ribonuclease H-like superfamily/Ribonuclease H"/>
    <property type="match status" value="1"/>
</dbReference>
<dbReference type="InterPro" id="IPR012337">
    <property type="entry name" value="RNaseH-like_sf"/>
</dbReference>
<comment type="caution">
    <text evidence="2">The sequence shown here is derived from an EMBL/GenBank/DDBJ whole genome shotgun (WGS) entry which is preliminary data.</text>
</comment>
<keyword evidence="3" id="KW-1185">Reference proteome</keyword>
<sequence>MRIEEKLGLVLDVETTGLGPKTDEVIELALKLFSYRTDTGEVIDVIDEDSFLREPLSSSARRNYDRAFQVHGIPYEAVQGKSFYDEKIKTYFQRTDAVFAHNASFDRSFLFHMYPEVNDLQWFCTMRNVPWKQYGFPNGKLLTLLEAHDITNYQTHRAMDDITYLMELLKKTSPKGNLYLQEVLDFGPMRKYQPAASQAKLG</sequence>
<gene>
    <name evidence="2" type="ORF">AM1BK_47310</name>
</gene>
<dbReference type="SMART" id="SM00479">
    <property type="entry name" value="EXOIII"/>
    <property type="match status" value="1"/>
</dbReference>
<evidence type="ECO:0000259" key="1">
    <source>
        <dbReference type="SMART" id="SM00479"/>
    </source>
</evidence>
<feature type="domain" description="Exonuclease" evidence="1">
    <location>
        <begin position="9"/>
        <end position="178"/>
    </location>
</feature>
<dbReference type="Pfam" id="PF00929">
    <property type="entry name" value="RNase_T"/>
    <property type="match status" value="1"/>
</dbReference>
<evidence type="ECO:0000313" key="2">
    <source>
        <dbReference type="EMBL" id="GHI01189.1"/>
    </source>
</evidence>
<dbReference type="InterPro" id="IPR013520">
    <property type="entry name" value="Ribonucl_H"/>
</dbReference>
<name>A0ABQ3NBB4_9BACI</name>
<dbReference type="SUPFAM" id="SSF53098">
    <property type="entry name" value="Ribonuclease H-like"/>
    <property type="match status" value="1"/>
</dbReference>
<dbReference type="PANTHER" id="PTHR30231:SF37">
    <property type="entry name" value="EXODEOXYRIBONUCLEASE 10"/>
    <property type="match status" value="1"/>
</dbReference>
<accession>A0ABQ3NBB4</accession>